<reference evidence="1" key="1">
    <citation type="journal article" date="2014" name="Int. J. Syst. Evol. Microbiol.">
        <title>Complete genome sequence of Corynebacterium casei LMG S-19264T (=DSM 44701T), isolated from a smear-ripened cheese.</title>
        <authorList>
            <consortium name="US DOE Joint Genome Institute (JGI-PGF)"/>
            <person name="Walter F."/>
            <person name="Albersmeier A."/>
            <person name="Kalinowski J."/>
            <person name="Ruckert C."/>
        </authorList>
    </citation>
    <scope>NUCLEOTIDE SEQUENCE</scope>
    <source>
        <strain evidence="1">CCM 8711</strain>
    </source>
</reference>
<evidence type="ECO:0000313" key="2">
    <source>
        <dbReference type="Proteomes" id="UP000662074"/>
    </source>
</evidence>
<comment type="caution">
    <text evidence="1">The sequence shown here is derived from an EMBL/GenBank/DDBJ whole genome shotgun (WGS) entry which is preliminary data.</text>
</comment>
<protein>
    <submittedName>
        <fullName evidence="1">Biopolymer transporter ExbD</fullName>
    </submittedName>
</protein>
<sequence length="179" mass="20595">MLSAKFKDINSPIQVTTPATKYSMIVCSMHDNNVAVILIRDNKVFLQLNDVALRKQTLLNMALKRKINFNEAELSKFSLIGNFGSPMHQLKSFISQYNNRTHVNLQGIPIDTTANNEFYHWIQEARKAFYLQHRAELHFAIEGEQKQSYPTIKLVIDNLQKQDINKFELVTRSANQAGL</sequence>
<dbReference type="AlphaFoldDB" id="A0A917J9L7"/>
<dbReference type="Proteomes" id="UP000662074">
    <property type="component" value="Unassembled WGS sequence"/>
</dbReference>
<keyword evidence="2" id="KW-1185">Reference proteome</keyword>
<proteinExistence type="predicted"/>
<organism evidence="1 2">
    <name type="scientific">Mucilaginibacter galii</name>
    <dbReference type="NCBI Taxonomy" id="2005073"/>
    <lineage>
        <taxon>Bacteria</taxon>
        <taxon>Pseudomonadati</taxon>
        <taxon>Bacteroidota</taxon>
        <taxon>Sphingobacteriia</taxon>
        <taxon>Sphingobacteriales</taxon>
        <taxon>Sphingobacteriaceae</taxon>
        <taxon>Mucilaginibacter</taxon>
    </lineage>
</organism>
<gene>
    <name evidence="1" type="ORF">GCM10011425_11580</name>
</gene>
<evidence type="ECO:0000313" key="1">
    <source>
        <dbReference type="EMBL" id="GGI49946.1"/>
    </source>
</evidence>
<accession>A0A917J9L7</accession>
<dbReference type="EMBL" id="BMDO01000002">
    <property type="protein sequence ID" value="GGI49946.1"/>
    <property type="molecule type" value="Genomic_DNA"/>
</dbReference>
<name>A0A917J9L7_9SPHI</name>
<reference evidence="1" key="2">
    <citation type="submission" date="2020-09" db="EMBL/GenBank/DDBJ databases">
        <authorList>
            <person name="Sun Q."/>
            <person name="Sedlacek I."/>
        </authorList>
    </citation>
    <scope>NUCLEOTIDE SEQUENCE</scope>
    <source>
        <strain evidence="1">CCM 8711</strain>
    </source>
</reference>